<dbReference type="Pfam" id="PF13472">
    <property type="entry name" value="Lipase_GDSL_2"/>
    <property type="match status" value="1"/>
</dbReference>
<dbReference type="PANTHER" id="PTHR37834">
    <property type="entry name" value="GDSL-LIKE LIPASE/ACYLHYDROLASE DOMAIN PROTEIN (AFU_ORTHOLOGUE AFUA_2G00620)"/>
    <property type="match status" value="1"/>
</dbReference>
<protein>
    <recommendedName>
        <fullName evidence="2">SGNH hydrolase-type esterase domain-containing protein</fullName>
    </recommendedName>
</protein>
<sequence length="412" mass="45509">MQWSTLSLFSSLAHFTRATILQNGQVRETDFLKTAVTASTLTNWTAHSPDSQHLSYKGRWDSQHISWWSSPGLKFGVHGNRVAISFGNNTSDGVLVGFRFDGLDWQFTNITTGATHLFAPAPTDPVVASTALSVFELRVSNFAYGVQIASVLTPPDSSLFTVPDFGRRLEMIGDSLSAGYSATYEGLASFGHGLCAGLGDTEYSITAIPGICVHDQECFGNPRGQTFQWYQTSDTSGRAQALYGDKPIPWDFQRHPAADIVVINLGTNDNNSANNVGVVNFYNSYVQLVEGVHQTWPEADIVIMSLWNGFYQSGTTYKQSGGYVNEVYDVYQHFNNGTSAVPGTKPFVHYFNSTGILQHNDINPAYHPTDVGNIKLASHMMQYIKNTFGWEFAATGPEIQHETLYWNNEVAY</sequence>
<dbReference type="InterPro" id="IPR036514">
    <property type="entry name" value="SGNH_hydro_sf"/>
</dbReference>
<reference evidence="3 4" key="1">
    <citation type="submission" date="2017-04" db="EMBL/GenBank/DDBJ databases">
        <title>Draft genome sequence of Marssonina coronaria NL1: causal agent of apple blotch.</title>
        <authorList>
            <person name="Cheng Q."/>
        </authorList>
    </citation>
    <scope>NUCLEOTIDE SEQUENCE [LARGE SCALE GENOMIC DNA]</scope>
    <source>
        <strain evidence="3 4">NL1</strain>
    </source>
</reference>
<keyword evidence="4" id="KW-1185">Reference proteome</keyword>
<dbReference type="SUPFAM" id="SSF52266">
    <property type="entry name" value="SGNH hydrolase"/>
    <property type="match status" value="1"/>
</dbReference>
<evidence type="ECO:0000256" key="1">
    <source>
        <dbReference type="SAM" id="SignalP"/>
    </source>
</evidence>
<evidence type="ECO:0000313" key="3">
    <source>
        <dbReference type="EMBL" id="OWP01582.1"/>
    </source>
</evidence>
<gene>
    <name evidence="3" type="ORF">B2J93_2098</name>
</gene>
<dbReference type="CDD" id="cd01831">
    <property type="entry name" value="Endoglucanase_E_like"/>
    <property type="match status" value="1"/>
</dbReference>
<dbReference type="PANTHER" id="PTHR37834:SF2">
    <property type="entry name" value="ESTERASE, SGNH HYDROLASE-TYPE"/>
    <property type="match status" value="1"/>
</dbReference>
<feature type="domain" description="SGNH hydrolase-type esterase" evidence="2">
    <location>
        <begin position="172"/>
        <end position="372"/>
    </location>
</feature>
<organism evidence="3 4">
    <name type="scientific">Diplocarpon coronariae</name>
    <dbReference type="NCBI Taxonomy" id="2795749"/>
    <lineage>
        <taxon>Eukaryota</taxon>
        <taxon>Fungi</taxon>
        <taxon>Dikarya</taxon>
        <taxon>Ascomycota</taxon>
        <taxon>Pezizomycotina</taxon>
        <taxon>Leotiomycetes</taxon>
        <taxon>Helotiales</taxon>
        <taxon>Drepanopezizaceae</taxon>
        <taxon>Diplocarpon</taxon>
    </lineage>
</organism>
<dbReference type="Proteomes" id="UP000242519">
    <property type="component" value="Unassembled WGS sequence"/>
</dbReference>
<dbReference type="InterPro" id="IPR037461">
    <property type="entry name" value="CtCE2-like_dom"/>
</dbReference>
<dbReference type="InParanoid" id="A0A218Z1G4"/>
<dbReference type="InterPro" id="IPR013830">
    <property type="entry name" value="SGNH_hydro"/>
</dbReference>
<accession>A0A218Z1G4</accession>
<feature type="chain" id="PRO_5013188567" description="SGNH hydrolase-type esterase domain-containing protein" evidence="1">
    <location>
        <begin position="19"/>
        <end position="412"/>
    </location>
</feature>
<dbReference type="AlphaFoldDB" id="A0A218Z1G4"/>
<dbReference type="Gene3D" id="3.40.50.1110">
    <property type="entry name" value="SGNH hydrolase"/>
    <property type="match status" value="1"/>
</dbReference>
<evidence type="ECO:0000259" key="2">
    <source>
        <dbReference type="Pfam" id="PF13472"/>
    </source>
</evidence>
<name>A0A218Z1G4_9HELO</name>
<dbReference type="GO" id="GO:0052689">
    <property type="term" value="F:carboxylic ester hydrolase activity"/>
    <property type="evidence" value="ECO:0007669"/>
    <property type="project" value="InterPro"/>
</dbReference>
<proteinExistence type="predicted"/>
<evidence type="ECO:0000313" key="4">
    <source>
        <dbReference type="Proteomes" id="UP000242519"/>
    </source>
</evidence>
<keyword evidence="1" id="KW-0732">Signal</keyword>
<dbReference type="EMBL" id="MZNU01000266">
    <property type="protein sequence ID" value="OWP01582.1"/>
    <property type="molecule type" value="Genomic_DNA"/>
</dbReference>
<feature type="signal peptide" evidence="1">
    <location>
        <begin position="1"/>
        <end position="18"/>
    </location>
</feature>
<comment type="caution">
    <text evidence="3">The sequence shown here is derived from an EMBL/GenBank/DDBJ whole genome shotgun (WGS) entry which is preliminary data.</text>
</comment>
<dbReference type="OrthoDB" id="426133at2759"/>
<dbReference type="InterPro" id="IPR052762">
    <property type="entry name" value="PCW_deacetylase/CE"/>
</dbReference>